<feature type="domain" description="Integrase catalytic" evidence="1">
    <location>
        <begin position="1"/>
        <end position="65"/>
    </location>
</feature>
<dbReference type="InterPro" id="IPR001584">
    <property type="entry name" value="Integrase_cat-core"/>
</dbReference>
<dbReference type="PANTHER" id="PTHR47515">
    <property type="entry name" value="LOW CALCIUM RESPONSE LOCUS PROTEIN T"/>
    <property type="match status" value="1"/>
</dbReference>
<dbReference type="PANTHER" id="PTHR47515:SF2">
    <property type="entry name" value="INTEGRASE CORE DOMAIN PROTEIN"/>
    <property type="match status" value="1"/>
</dbReference>
<reference evidence="2 3" key="1">
    <citation type="submission" date="2020-02" db="EMBL/GenBank/DDBJ databases">
        <title>Aliifodinibius halophilus 2W32, complete genome.</title>
        <authorList>
            <person name="Li Y."/>
            <person name="Wu S."/>
        </authorList>
    </citation>
    <scope>NUCLEOTIDE SEQUENCE [LARGE SCALE GENOMIC DNA]</scope>
    <source>
        <strain evidence="2 3">2W32</strain>
    </source>
</reference>
<dbReference type="Pfam" id="PF13683">
    <property type="entry name" value="rve_3"/>
    <property type="match status" value="1"/>
</dbReference>
<dbReference type="GO" id="GO:0015074">
    <property type="term" value="P:DNA integration"/>
    <property type="evidence" value="ECO:0007669"/>
    <property type="project" value="InterPro"/>
</dbReference>
<protein>
    <submittedName>
        <fullName evidence="2">Transposase</fullName>
    </submittedName>
</protein>
<keyword evidence="3" id="KW-1185">Reference proteome</keyword>
<dbReference type="Proteomes" id="UP000479132">
    <property type="component" value="Unassembled WGS sequence"/>
</dbReference>
<dbReference type="PROSITE" id="PS50994">
    <property type="entry name" value="INTEGRASE"/>
    <property type="match status" value="1"/>
</dbReference>
<dbReference type="AlphaFoldDB" id="A0A6M1SVH1"/>
<evidence type="ECO:0000313" key="2">
    <source>
        <dbReference type="EMBL" id="NGP87576.1"/>
    </source>
</evidence>
<sequence>MPAGSPTLKAYIERLNGSIRTELLNAYIFKTLGEVRKKVPQWKYDYNHNRLHKSLGYRTPVELLP</sequence>
<organism evidence="2 3">
    <name type="scientific">Fodinibius halophilus</name>
    <dbReference type="NCBI Taxonomy" id="1736908"/>
    <lineage>
        <taxon>Bacteria</taxon>
        <taxon>Pseudomonadati</taxon>
        <taxon>Balneolota</taxon>
        <taxon>Balneolia</taxon>
        <taxon>Balneolales</taxon>
        <taxon>Balneolaceae</taxon>
        <taxon>Fodinibius</taxon>
    </lineage>
</organism>
<evidence type="ECO:0000259" key="1">
    <source>
        <dbReference type="PROSITE" id="PS50994"/>
    </source>
</evidence>
<evidence type="ECO:0000313" key="3">
    <source>
        <dbReference type="Proteomes" id="UP000479132"/>
    </source>
</evidence>
<dbReference type="EMBL" id="JAALLS010000004">
    <property type="protein sequence ID" value="NGP87576.1"/>
    <property type="molecule type" value="Genomic_DNA"/>
</dbReference>
<gene>
    <name evidence="2" type="ORF">G3569_04355</name>
</gene>
<comment type="caution">
    <text evidence="2">The sequence shown here is derived from an EMBL/GenBank/DDBJ whole genome shotgun (WGS) entry which is preliminary data.</text>
</comment>
<dbReference type="GO" id="GO:0003676">
    <property type="term" value="F:nucleic acid binding"/>
    <property type="evidence" value="ECO:0007669"/>
    <property type="project" value="InterPro"/>
</dbReference>
<accession>A0A6M1SVH1</accession>
<proteinExistence type="predicted"/>
<dbReference type="InterPro" id="IPR036397">
    <property type="entry name" value="RNaseH_sf"/>
</dbReference>
<dbReference type="RefSeq" id="WP_165266465.1">
    <property type="nucleotide sequence ID" value="NZ_JAALLS010000004.1"/>
</dbReference>
<name>A0A6M1SVH1_9BACT</name>
<dbReference type="InterPro" id="IPR012337">
    <property type="entry name" value="RNaseH-like_sf"/>
</dbReference>
<dbReference type="SUPFAM" id="SSF53098">
    <property type="entry name" value="Ribonuclease H-like"/>
    <property type="match status" value="1"/>
</dbReference>
<dbReference type="Gene3D" id="3.30.420.10">
    <property type="entry name" value="Ribonuclease H-like superfamily/Ribonuclease H"/>
    <property type="match status" value="1"/>
</dbReference>